<sequence>MATCTERGVLGRRHVSFVVHLLTPKEPHESFLYSSLRKMEAGGSVLRIDRKSSIESEPRTLRMDQIHFAREAALYVMKTRTVEEAMSIFTEGLETVVSVVGLKKGTLGMDLSEEFEFAEHFQVHLELPRDVVTAPF</sequence>
<evidence type="ECO:0000313" key="2">
    <source>
        <dbReference type="Proteomes" id="UP000237105"/>
    </source>
</evidence>
<gene>
    <name evidence="1" type="ORF">PanWU01x14_331070</name>
</gene>
<protein>
    <submittedName>
        <fullName evidence="1">Uncharacterized protein</fullName>
    </submittedName>
</protein>
<dbReference type="OrthoDB" id="603047at2759"/>
<reference evidence="2" key="1">
    <citation type="submission" date="2016-06" db="EMBL/GenBank/DDBJ databases">
        <title>Parallel loss of symbiosis genes in relatives of nitrogen-fixing non-legume Parasponia.</title>
        <authorList>
            <person name="Van Velzen R."/>
            <person name="Holmer R."/>
            <person name="Bu F."/>
            <person name="Rutten L."/>
            <person name="Van Zeijl A."/>
            <person name="Liu W."/>
            <person name="Santuari L."/>
            <person name="Cao Q."/>
            <person name="Sharma T."/>
            <person name="Shen D."/>
            <person name="Roswanjaya Y."/>
            <person name="Wardhani T."/>
            <person name="Kalhor M.S."/>
            <person name="Jansen J."/>
            <person name="Van den Hoogen J."/>
            <person name="Gungor B."/>
            <person name="Hartog M."/>
            <person name="Hontelez J."/>
            <person name="Verver J."/>
            <person name="Yang W.-C."/>
            <person name="Schijlen E."/>
            <person name="Repin R."/>
            <person name="Schilthuizen M."/>
            <person name="Schranz E."/>
            <person name="Heidstra R."/>
            <person name="Miyata K."/>
            <person name="Fedorova E."/>
            <person name="Kohlen W."/>
            <person name="Bisseling T."/>
            <person name="Smit S."/>
            <person name="Geurts R."/>
        </authorList>
    </citation>
    <scope>NUCLEOTIDE SEQUENCE [LARGE SCALE GENOMIC DNA]</scope>
    <source>
        <strain evidence="2">cv. WU1-14</strain>
    </source>
</reference>
<dbReference type="PANTHER" id="PTHR34808">
    <property type="entry name" value="EXPRESSED PROTEIN"/>
    <property type="match status" value="1"/>
</dbReference>
<dbReference type="PANTHER" id="PTHR34808:SF2">
    <property type="entry name" value="EXPRESSED PROTEIN"/>
    <property type="match status" value="1"/>
</dbReference>
<keyword evidence="2" id="KW-1185">Reference proteome</keyword>
<dbReference type="AlphaFoldDB" id="A0A2P5AHR4"/>
<proteinExistence type="predicted"/>
<evidence type="ECO:0000313" key="1">
    <source>
        <dbReference type="EMBL" id="PON36077.1"/>
    </source>
</evidence>
<comment type="caution">
    <text evidence="1">The sequence shown here is derived from an EMBL/GenBank/DDBJ whole genome shotgun (WGS) entry which is preliminary data.</text>
</comment>
<dbReference type="Proteomes" id="UP000237105">
    <property type="component" value="Unassembled WGS sequence"/>
</dbReference>
<accession>A0A2P5AHR4</accession>
<organism evidence="1 2">
    <name type="scientific">Parasponia andersonii</name>
    <name type="common">Sponia andersonii</name>
    <dbReference type="NCBI Taxonomy" id="3476"/>
    <lineage>
        <taxon>Eukaryota</taxon>
        <taxon>Viridiplantae</taxon>
        <taxon>Streptophyta</taxon>
        <taxon>Embryophyta</taxon>
        <taxon>Tracheophyta</taxon>
        <taxon>Spermatophyta</taxon>
        <taxon>Magnoliopsida</taxon>
        <taxon>eudicotyledons</taxon>
        <taxon>Gunneridae</taxon>
        <taxon>Pentapetalae</taxon>
        <taxon>rosids</taxon>
        <taxon>fabids</taxon>
        <taxon>Rosales</taxon>
        <taxon>Cannabaceae</taxon>
        <taxon>Parasponia</taxon>
    </lineage>
</organism>
<dbReference type="EMBL" id="JXTB01000584">
    <property type="protein sequence ID" value="PON36077.1"/>
    <property type="molecule type" value="Genomic_DNA"/>
</dbReference>
<name>A0A2P5AHR4_PARAD</name>